<feature type="region of interest" description="Disordered" evidence="1">
    <location>
        <begin position="36"/>
        <end position="62"/>
    </location>
</feature>
<keyword evidence="2" id="KW-1133">Transmembrane helix</keyword>
<dbReference type="InterPro" id="IPR018490">
    <property type="entry name" value="cNMP-bd_dom_sf"/>
</dbReference>
<organism evidence="3 4">
    <name type="scientific">Durusdinium trenchii</name>
    <dbReference type="NCBI Taxonomy" id="1381693"/>
    <lineage>
        <taxon>Eukaryota</taxon>
        <taxon>Sar</taxon>
        <taxon>Alveolata</taxon>
        <taxon>Dinophyceae</taxon>
        <taxon>Suessiales</taxon>
        <taxon>Symbiodiniaceae</taxon>
        <taxon>Durusdinium</taxon>
    </lineage>
</organism>
<dbReference type="SUPFAM" id="SSF81324">
    <property type="entry name" value="Voltage-gated potassium channels"/>
    <property type="match status" value="1"/>
</dbReference>
<gene>
    <name evidence="3" type="ORF">SCF082_LOCUS11297</name>
</gene>
<dbReference type="EMBL" id="CAXAMM010006669">
    <property type="protein sequence ID" value="CAK9011906.1"/>
    <property type="molecule type" value="Genomic_DNA"/>
</dbReference>
<reference evidence="3 4" key="1">
    <citation type="submission" date="2024-02" db="EMBL/GenBank/DDBJ databases">
        <authorList>
            <person name="Chen Y."/>
            <person name="Shah S."/>
            <person name="Dougan E. K."/>
            <person name="Thang M."/>
            <person name="Chan C."/>
        </authorList>
    </citation>
    <scope>NUCLEOTIDE SEQUENCE [LARGE SCALE GENOMIC DNA]</scope>
</reference>
<proteinExistence type="predicted"/>
<keyword evidence="4" id="KW-1185">Reference proteome</keyword>
<sequence>MASHSASGASGVEFQEDFWMLHRRLGEQHELELKELQAKVDSLPAPPPLPNSNGPQLPEGDLHLLEPEETNRKDRESTLVSQQSVPSLSLDHKVRHRWLSEDEAPQVARTQTRRPSLKLPDWSAKAQSIWLSDERTEASWVFVNVFRRIQHPGSLLRIWWGSLGMMLLGYDVIFLPLRFFPTFVETSTMLAFFWTARLYWTLDLFLGFITGFYDAGSLELELRRTIRNYLTGWFTFDVAVVCVDWTSEFLDNNGIDDLPRLSRTMRLGKIVRLLRLSRMLKLGTLSESMMDQLSMQGSLHAGILRIVIWLLLMSHVVACFWFGIAELEGGPSWVSVNQMEDKSLLFQYATCLHWAVAQLGVGQTELEAVGLFEKLFSIGVMFAALFSFSTLLSSMTSLLANISRMRSAEVHEFKMLRRFLADNLIDHDLSHRITRFLQHRYAVQKNVQAVDATPDILELLSKSLKGELQVQRYKECLKEWDLTKELHDCGFPGIFEVRSVALHGLKPEMHAVGDVIFAAGSLATTFFFLAKGGFAYSREFSERNPLCCTWVAEMCLWTKWTYAGDLVSKETSRVISVDVDAVSDYLGQVNETRSITSAYARRCVDEINRVGAVSDLWEDYEAEEDEAQASTPRHGKNKNGLGLAKIIPWAEEFPSF</sequence>
<dbReference type="PANTHER" id="PTHR45689">
    <property type="entry name" value="I[[H]] CHANNEL, ISOFORM E"/>
    <property type="match status" value="1"/>
</dbReference>
<dbReference type="Gene3D" id="1.10.287.70">
    <property type="match status" value="1"/>
</dbReference>
<feature type="transmembrane region" description="Helical" evidence="2">
    <location>
        <begin position="303"/>
        <end position="324"/>
    </location>
</feature>
<comment type="caution">
    <text evidence="3">The sequence shown here is derived from an EMBL/GenBank/DDBJ whole genome shotgun (WGS) entry which is preliminary data.</text>
</comment>
<dbReference type="InterPro" id="IPR051413">
    <property type="entry name" value="K/Na_HCN_channel"/>
</dbReference>
<name>A0ABP0JBY2_9DINO</name>
<dbReference type="PANTHER" id="PTHR45689:SF5">
    <property type="entry name" value="I[[H]] CHANNEL, ISOFORM E"/>
    <property type="match status" value="1"/>
</dbReference>
<dbReference type="SUPFAM" id="SSF51206">
    <property type="entry name" value="cAMP-binding domain-like"/>
    <property type="match status" value="1"/>
</dbReference>
<protein>
    <submittedName>
        <fullName evidence="3">Potassium/sodium hyperpolarization-activated cyclic nucleotide-gated channel 1 (Brain cyclic nucleotide-gated channel 1) (BCNG-1)</fullName>
    </submittedName>
</protein>
<keyword evidence="2" id="KW-0472">Membrane</keyword>
<evidence type="ECO:0000313" key="3">
    <source>
        <dbReference type="EMBL" id="CAK9011906.1"/>
    </source>
</evidence>
<keyword evidence="2" id="KW-0812">Transmembrane</keyword>
<evidence type="ECO:0000313" key="4">
    <source>
        <dbReference type="Proteomes" id="UP001642464"/>
    </source>
</evidence>
<dbReference type="Proteomes" id="UP001642464">
    <property type="component" value="Unassembled WGS sequence"/>
</dbReference>
<accession>A0ABP0JBY2</accession>
<feature type="transmembrane region" description="Helical" evidence="2">
    <location>
        <begin position="158"/>
        <end position="177"/>
    </location>
</feature>
<feature type="transmembrane region" description="Helical" evidence="2">
    <location>
        <begin position="375"/>
        <end position="400"/>
    </location>
</feature>
<feature type="transmembrane region" description="Helical" evidence="2">
    <location>
        <begin position="197"/>
        <end position="215"/>
    </location>
</feature>
<evidence type="ECO:0000256" key="2">
    <source>
        <dbReference type="SAM" id="Phobius"/>
    </source>
</evidence>
<evidence type="ECO:0000256" key="1">
    <source>
        <dbReference type="SAM" id="MobiDB-lite"/>
    </source>
</evidence>